<organism evidence="2 3">
    <name type="scientific">Nitzschia inconspicua</name>
    <dbReference type="NCBI Taxonomy" id="303405"/>
    <lineage>
        <taxon>Eukaryota</taxon>
        <taxon>Sar</taxon>
        <taxon>Stramenopiles</taxon>
        <taxon>Ochrophyta</taxon>
        <taxon>Bacillariophyta</taxon>
        <taxon>Bacillariophyceae</taxon>
        <taxon>Bacillariophycidae</taxon>
        <taxon>Bacillariales</taxon>
        <taxon>Bacillariaceae</taxon>
        <taxon>Nitzschia</taxon>
    </lineage>
</organism>
<sequence>MQPHIAIATPLTSLNPKQAYAMPAKLPQREQHKSCHPCSEQRCHSHPLPNPQGSLVFRCRSRTCWHFPTFQNGKEACPIRVCLEHLGHPQGPTPIITDNSTALGIANDTVKQKRFKAVDMVRFYWISDCANSTSFGGKMPSTEPLTSPSIIPPRTTKLFAPPTHHTTPNSSPLTTSNASPTTTSPPQKFPLLLPLHHLMRASVPPSGSSLLRLCPWVTHGDILPLYDVLKFPSADDPMPVDIFITFCSSPFTHRCWFCVGRQERTTAYTLMEA</sequence>
<gene>
    <name evidence="2" type="ORF">IV203_015578</name>
</gene>
<reference evidence="2" key="1">
    <citation type="journal article" date="2021" name="Sci. Rep.">
        <title>Diploid genomic architecture of Nitzschia inconspicua, an elite biomass production diatom.</title>
        <authorList>
            <person name="Oliver A."/>
            <person name="Podell S."/>
            <person name="Pinowska A."/>
            <person name="Traller J.C."/>
            <person name="Smith S.R."/>
            <person name="McClure R."/>
            <person name="Beliaev A."/>
            <person name="Bohutskyi P."/>
            <person name="Hill E.A."/>
            <person name="Rabines A."/>
            <person name="Zheng H."/>
            <person name="Allen L.Z."/>
            <person name="Kuo A."/>
            <person name="Grigoriev I.V."/>
            <person name="Allen A.E."/>
            <person name="Hazlebeck D."/>
            <person name="Allen E.E."/>
        </authorList>
    </citation>
    <scope>NUCLEOTIDE SEQUENCE</scope>
    <source>
        <strain evidence="2">Hildebrandi</strain>
    </source>
</reference>
<proteinExistence type="predicted"/>
<evidence type="ECO:0000313" key="3">
    <source>
        <dbReference type="Proteomes" id="UP000693970"/>
    </source>
</evidence>
<accession>A0A9K3LC35</accession>
<feature type="compositionally biased region" description="Low complexity" evidence="1">
    <location>
        <begin position="160"/>
        <end position="185"/>
    </location>
</feature>
<dbReference type="AlphaFoldDB" id="A0A9K3LC35"/>
<reference evidence="2" key="2">
    <citation type="submission" date="2021-04" db="EMBL/GenBank/DDBJ databases">
        <authorList>
            <person name="Podell S."/>
        </authorList>
    </citation>
    <scope>NUCLEOTIDE SEQUENCE</scope>
    <source>
        <strain evidence="2">Hildebrandi</strain>
    </source>
</reference>
<dbReference type="EMBL" id="JAGRRH010000014">
    <property type="protein sequence ID" value="KAG7358989.1"/>
    <property type="molecule type" value="Genomic_DNA"/>
</dbReference>
<evidence type="ECO:0000313" key="2">
    <source>
        <dbReference type="EMBL" id="KAG7358989.1"/>
    </source>
</evidence>
<comment type="caution">
    <text evidence="2">The sequence shown here is derived from an EMBL/GenBank/DDBJ whole genome shotgun (WGS) entry which is preliminary data.</text>
</comment>
<keyword evidence="3" id="KW-1185">Reference proteome</keyword>
<dbReference type="Proteomes" id="UP000693970">
    <property type="component" value="Unassembled WGS sequence"/>
</dbReference>
<feature type="region of interest" description="Disordered" evidence="1">
    <location>
        <begin position="156"/>
        <end position="185"/>
    </location>
</feature>
<protein>
    <submittedName>
        <fullName evidence="2">Uncharacterized protein</fullName>
    </submittedName>
</protein>
<name>A0A9K3LC35_9STRA</name>
<evidence type="ECO:0000256" key="1">
    <source>
        <dbReference type="SAM" id="MobiDB-lite"/>
    </source>
</evidence>